<sequence>MTKPAMSGSCKELRLEAYKNSQIYKEKVKHFHDCRILRTVFTVSQKVILFNSRLKIIVGKLYSRWDGPFVVTDIFPYGVDKVRDIASNCAFKVNCHQLKPFHEAPI</sequence>
<feature type="non-terminal residue" evidence="1">
    <location>
        <position position="1"/>
    </location>
</feature>
<proteinExistence type="predicted"/>
<organism evidence="1 2">
    <name type="scientific">Mucuna pruriens</name>
    <name type="common">Velvet bean</name>
    <name type="synonym">Dolichos pruriens</name>
    <dbReference type="NCBI Taxonomy" id="157652"/>
    <lineage>
        <taxon>Eukaryota</taxon>
        <taxon>Viridiplantae</taxon>
        <taxon>Streptophyta</taxon>
        <taxon>Embryophyta</taxon>
        <taxon>Tracheophyta</taxon>
        <taxon>Spermatophyta</taxon>
        <taxon>Magnoliopsida</taxon>
        <taxon>eudicotyledons</taxon>
        <taxon>Gunneridae</taxon>
        <taxon>Pentapetalae</taxon>
        <taxon>rosids</taxon>
        <taxon>fabids</taxon>
        <taxon>Fabales</taxon>
        <taxon>Fabaceae</taxon>
        <taxon>Papilionoideae</taxon>
        <taxon>50 kb inversion clade</taxon>
        <taxon>NPAAA clade</taxon>
        <taxon>indigoferoid/millettioid clade</taxon>
        <taxon>Phaseoleae</taxon>
        <taxon>Mucuna</taxon>
    </lineage>
</organism>
<comment type="caution">
    <text evidence="1">The sequence shown here is derived from an EMBL/GenBank/DDBJ whole genome shotgun (WGS) entry which is preliminary data.</text>
</comment>
<dbReference type="Proteomes" id="UP000257109">
    <property type="component" value="Unassembled WGS sequence"/>
</dbReference>
<dbReference type="AlphaFoldDB" id="A0A371GPH5"/>
<evidence type="ECO:0000313" key="2">
    <source>
        <dbReference type="Proteomes" id="UP000257109"/>
    </source>
</evidence>
<reference evidence="1" key="1">
    <citation type="submission" date="2018-05" db="EMBL/GenBank/DDBJ databases">
        <title>Draft genome of Mucuna pruriens seed.</title>
        <authorList>
            <person name="Nnadi N.E."/>
            <person name="Vos R."/>
            <person name="Hasami M.H."/>
            <person name="Devisetty U.K."/>
            <person name="Aguiy J.C."/>
        </authorList>
    </citation>
    <scope>NUCLEOTIDE SEQUENCE [LARGE SCALE GENOMIC DNA]</scope>
    <source>
        <strain evidence="1">JCA_2017</strain>
    </source>
</reference>
<protein>
    <recommendedName>
        <fullName evidence="3">Reverse transcriptase domain-containing protein</fullName>
    </recommendedName>
</protein>
<accession>A0A371GPH5</accession>
<dbReference type="EMBL" id="QJKJ01004868">
    <property type="protein sequence ID" value="RDX92468.1"/>
    <property type="molecule type" value="Genomic_DNA"/>
</dbReference>
<evidence type="ECO:0008006" key="3">
    <source>
        <dbReference type="Google" id="ProtNLM"/>
    </source>
</evidence>
<evidence type="ECO:0000313" key="1">
    <source>
        <dbReference type="EMBL" id="RDX92468.1"/>
    </source>
</evidence>
<name>A0A371GPH5_MUCPR</name>
<dbReference type="OrthoDB" id="1723222at2759"/>
<gene>
    <name evidence="1" type="ORF">CR513_25405</name>
</gene>
<keyword evidence="2" id="KW-1185">Reference proteome</keyword>